<keyword evidence="3" id="KW-1185">Reference proteome</keyword>
<dbReference type="InterPro" id="IPR057902">
    <property type="entry name" value="N_peptide"/>
</dbReference>
<name>A0A0M2KC96_9GAMM</name>
<evidence type="ECO:0000313" key="3">
    <source>
        <dbReference type="Proteomes" id="UP000033924"/>
    </source>
</evidence>
<dbReference type="AlphaFoldDB" id="A0A0M2KC96"/>
<dbReference type="PATRIC" id="fig|65700.7.peg.4627"/>
<proteinExistence type="predicted"/>
<evidence type="ECO:0008006" key="4">
    <source>
        <dbReference type="Google" id="ProtNLM"/>
    </source>
</evidence>
<dbReference type="Proteomes" id="UP000033924">
    <property type="component" value="Unassembled WGS sequence"/>
</dbReference>
<dbReference type="EMBL" id="JXNU01000003">
    <property type="protein sequence ID" value="KKF36980.1"/>
    <property type="molecule type" value="Genomic_DNA"/>
</dbReference>
<sequence>MTRRTVFAGSASGRRRERRADLQSEQAKSSEVMHRPTAGRVVLSCNRKPIDRVSKAVDTSTEYHKQILAAAAKYVECRENPKYRKVLNEAGRTINAKQKTCGKSSPPRGII</sequence>
<evidence type="ECO:0000256" key="1">
    <source>
        <dbReference type="SAM" id="MobiDB-lite"/>
    </source>
</evidence>
<dbReference type="Pfam" id="PF25694">
    <property type="entry name" value="N_peptide"/>
    <property type="match status" value="1"/>
</dbReference>
<accession>A0A0M2KC96</accession>
<gene>
    <name evidence="2" type="ORF">SY86_18595</name>
</gene>
<reference evidence="2 3" key="1">
    <citation type="submission" date="2015-01" db="EMBL/GenBank/DDBJ databases">
        <title>Erwinia tracheiphila.</title>
        <authorList>
            <person name="Shapiro L.R."/>
        </authorList>
    </citation>
    <scope>NUCLEOTIDE SEQUENCE [LARGE SCALE GENOMIC DNA]</scope>
    <source>
        <strain evidence="2 3">BuffGH</strain>
    </source>
</reference>
<dbReference type="RefSeq" id="WP_016191215.1">
    <property type="nucleotide sequence ID" value="NZ_CP089932.1"/>
</dbReference>
<comment type="caution">
    <text evidence="2">The sequence shown here is derived from an EMBL/GenBank/DDBJ whole genome shotgun (WGS) entry which is preliminary data.</text>
</comment>
<organism evidence="2 3">
    <name type="scientific">Erwinia tracheiphila</name>
    <dbReference type="NCBI Taxonomy" id="65700"/>
    <lineage>
        <taxon>Bacteria</taxon>
        <taxon>Pseudomonadati</taxon>
        <taxon>Pseudomonadota</taxon>
        <taxon>Gammaproteobacteria</taxon>
        <taxon>Enterobacterales</taxon>
        <taxon>Erwiniaceae</taxon>
        <taxon>Erwinia</taxon>
    </lineage>
</organism>
<evidence type="ECO:0000313" key="2">
    <source>
        <dbReference type="EMBL" id="KKF36980.1"/>
    </source>
</evidence>
<feature type="region of interest" description="Disordered" evidence="1">
    <location>
        <begin position="1"/>
        <end position="38"/>
    </location>
</feature>
<protein>
    <recommendedName>
        <fullName evidence="4">Antitermination protein</fullName>
    </recommendedName>
</protein>